<dbReference type="Proteomes" id="UP000325315">
    <property type="component" value="Unassembled WGS sequence"/>
</dbReference>
<name>A0A5B6VE39_9ROSI</name>
<dbReference type="EMBL" id="SMMG02000007">
    <property type="protein sequence ID" value="KAA3467314.1"/>
    <property type="molecule type" value="Genomic_DNA"/>
</dbReference>
<dbReference type="PANTHER" id="PTHR11439:SF483">
    <property type="entry name" value="PEPTIDE SYNTHASE GLIP-LIKE, PUTATIVE (AFU_ORTHOLOGUE AFUA_3G12920)-RELATED"/>
    <property type="match status" value="1"/>
</dbReference>
<sequence length="204" mass="23130">MKAEFNALQQNHIWKLVSHDSTKNIVLCKWFLRIKKKRKANGSSYRYKVHLIAKGFTQQPKVEFHATFGPVVKSIVAEENMDNCNPTRTAVSNTEIFSTTDGAPPTDATHFLCVIAKMVLRYLRGTTHYGFCITRSDDFSLYTYLDADWVDDIDDRSSTSGAIFYSLALTRLLGHLKKQHIVARSSTKAEYCSVANVITKNIWG</sequence>
<reference evidence="2" key="1">
    <citation type="journal article" date="2019" name="Plant Biotechnol. J.">
        <title>Genome sequencing of the Australian wild diploid species Gossypium australe highlights disease resistance and delayed gland morphogenesis.</title>
        <authorList>
            <person name="Cai Y."/>
            <person name="Cai X."/>
            <person name="Wang Q."/>
            <person name="Wang P."/>
            <person name="Zhang Y."/>
            <person name="Cai C."/>
            <person name="Xu Y."/>
            <person name="Wang K."/>
            <person name="Zhou Z."/>
            <person name="Wang C."/>
            <person name="Geng S."/>
            <person name="Li B."/>
            <person name="Dong Q."/>
            <person name="Hou Y."/>
            <person name="Wang H."/>
            <person name="Ai P."/>
            <person name="Liu Z."/>
            <person name="Yi F."/>
            <person name="Sun M."/>
            <person name="An G."/>
            <person name="Cheng J."/>
            <person name="Zhang Y."/>
            <person name="Shi Q."/>
            <person name="Xie Y."/>
            <person name="Shi X."/>
            <person name="Chang Y."/>
            <person name="Huang F."/>
            <person name="Chen Y."/>
            <person name="Hong S."/>
            <person name="Mi L."/>
            <person name="Sun Q."/>
            <person name="Zhang L."/>
            <person name="Zhou B."/>
            <person name="Peng R."/>
            <person name="Zhang X."/>
            <person name="Liu F."/>
        </authorList>
    </citation>
    <scope>NUCLEOTIDE SEQUENCE [LARGE SCALE GENOMIC DNA]</scope>
    <source>
        <strain evidence="2">cv. PA1801</strain>
    </source>
</reference>
<evidence type="ECO:0000313" key="1">
    <source>
        <dbReference type="EMBL" id="KAA3467314.1"/>
    </source>
</evidence>
<organism evidence="1 2">
    <name type="scientific">Gossypium australe</name>
    <dbReference type="NCBI Taxonomy" id="47621"/>
    <lineage>
        <taxon>Eukaryota</taxon>
        <taxon>Viridiplantae</taxon>
        <taxon>Streptophyta</taxon>
        <taxon>Embryophyta</taxon>
        <taxon>Tracheophyta</taxon>
        <taxon>Spermatophyta</taxon>
        <taxon>Magnoliopsida</taxon>
        <taxon>eudicotyledons</taxon>
        <taxon>Gunneridae</taxon>
        <taxon>Pentapetalae</taxon>
        <taxon>rosids</taxon>
        <taxon>malvids</taxon>
        <taxon>Malvales</taxon>
        <taxon>Malvaceae</taxon>
        <taxon>Malvoideae</taxon>
        <taxon>Gossypium</taxon>
    </lineage>
</organism>
<evidence type="ECO:0000313" key="2">
    <source>
        <dbReference type="Proteomes" id="UP000325315"/>
    </source>
</evidence>
<comment type="caution">
    <text evidence="1">The sequence shown here is derived from an EMBL/GenBank/DDBJ whole genome shotgun (WGS) entry which is preliminary data.</text>
</comment>
<dbReference type="PANTHER" id="PTHR11439">
    <property type="entry name" value="GAG-POL-RELATED RETROTRANSPOSON"/>
    <property type="match status" value="1"/>
</dbReference>
<keyword evidence="2" id="KW-1185">Reference proteome</keyword>
<accession>A0A5B6VE39</accession>
<protein>
    <submittedName>
        <fullName evidence="1">Retrovirus-related pol polyprotein from transposon tnt 1-94</fullName>
    </submittedName>
</protein>
<proteinExistence type="predicted"/>
<dbReference type="OrthoDB" id="430476at2759"/>
<dbReference type="AlphaFoldDB" id="A0A5B6VE39"/>
<gene>
    <name evidence="1" type="ORF">EPI10_002337</name>
</gene>